<dbReference type="PANTHER" id="PTHR18968:SF133">
    <property type="entry name" value="BENZOYLFORMATE DECARBOXYLASE"/>
    <property type="match status" value="1"/>
</dbReference>
<dbReference type="PANTHER" id="PTHR18968">
    <property type="entry name" value="THIAMINE PYROPHOSPHATE ENZYMES"/>
    <property type="match status" value="1"/>
</dbReference>
<dbReference type="Pfam" id="PF02776">
    <property type="entry name" value="TPP_enzyme_N"/>
    <property type="match status" value="1"/>
</dbReference>
<dbReference type="InterPro" id="IPR012001">
    <property type="entry name" value="Thiamin_PyroP_enz_TPP-bd_dom"/>
</dbReference>
<evidence type="ECO:0000313" key="7">
    <source>
        <dbReference type="EMBL" id="CAQ52617.1"/>
    </source>
</evidence>
<dbReference type="InterPro" id="IPR012000">
    <property type="entry name" value="Thiamin_PyroP_enz_cen_dom"/>
</dbReference>
<comment type="similarity">
    <text evidence="1 3">Belongs to the TPP enzyme family.</text>
</comment>
<dbReference type="EMBL" id="AM992894">
    <property type="protein sequence ID" value="CAQ52617.1"/>
    <property type="molecule type" value="Genomic_DNA"/>
</dbReference>
<dbReference type="InterPro" id="IPR045229">
    <property type="entry name" value="TPP_enz"/>
</dbReference>
<feature type="domain" description="Thiamine pyrophosphate enzyme N-terminal TPP-binding" evidence="6">
    <location>
        <begin position="1"/>
        <end position="107"/>
    </location>
</feature>
<dbReference type="Gene3D" id="3.40.50.1220">
    <property type="entry name" value="TPP-binding domain"/>
    <property type="match status" value="1"/>
</dbReference>
<feature type="domain" description="Thiamine pyrophosphate enzyme TPP-binding" evidence="5">
    <location>
        <begin position="401"/>
        <end position="546"/>
    </location>
</feature>
<dbReference type="Gene3D" id="3.40.50.970">
    <property type="match status" value="2"/>
</dbReference>
<organism evidence="7">
    <name type="scientific">Streptomyces violaceoruber</name>
    <dbReference type="NCBI Taxonomy" id="1935"/>
    <lineage>
        <taxon>Bacteria</taxon>
        <taxon>Bacillati</taxon>
        <taxon>Actinomycetota</taxon>
        <taxon>Actinomycetes</taxon>
        <taxon>Kitasatosporales</taxon>
        <taxon>Streptomycetaceae</taxon>
        <taxon>Streptomyces</taxon>
        <taxon>Streptomyces violaceoruber group</taxon>
    </lineage>
</organism>
<dbReference type="InterPro" id="IPR029061">
    <property type="entry name" value="THDP-binding"/>
</dbReference>
<evidence type="ECO:0000256" key="1">
    <source>
        <dbReference type="ARBA" id="ARBA00007812"/>
    </source>
</evidence>
<dbReference type="GO" id="GO:0003984">
    <property type="term" value="F:acetolactate synthase activity"/>
    <property type="evidence" value="ECO:0007669"/>
    <property type="project" value="TreeGrafter"/>
</dbReference>
<evidence type="ECO:0000259" key="5">
    <source>
        <dbReference type="Pfam" id="PF02775"/>
    </source>
</evidence>
<dbReference type="GO" id="GO:0000287">
    <property type="term" value="F:magnesium ion binding"/>
    <property type="evidence" value="ECO:0007669"/>
    <property type="project" value="InterPro"/>
</dbReference>
<dbReference type="SUPFAM" id="SSF52518">
    <property type="entry name" value="Thiamin diphosphate-binding fold (THDP-binding)"/>
    <property type="match status" value="2"/>
</dbReference>
<dbReference type="AlphaFoldDB" id="C0Z468"/>
<evidence type="ECO:0000259" key="6">
    <source>
        <dbReference type="Pfam" id="PF02776"/>
    </source>
</evidence>
<sequence>MTPVEALLAVLREEGVDRVFGNPGTTELPFLDALVDAEDIAYVLGVQEASVVAMADGYARATGRPAFVSLHAAGGLANGLVGLLNASRSRTPLVVTAGQQDRRHLVQDPMLSGDLVGLARAAVKHTFDVQHAHDLPVLLRRAFRLAVQPPAGPVFLSVPMDLLAESGPVEVPRVSAPVAPGVAAGVVEAARLLASAERPAVVAGDGVGRDGAVAELVAVAEELGAVVWHQPMNDWLDFPTAHPLYAGVPAPVNASVREALTGHDVVLIVGCHAFTPHHYSAGPAIPEGTRVVQLDTDQAELGRTFPVDVGLVGAIGPSLRALAERLREPDTGPEALARAAADRTRDITARIADRRRSVDEEARAAYGPAPFDPLAAVHAVAAGLPEEAVLVEEAITSGVLLRRVLRQARPGSFVHTVGGGLGSGIGAATGTALGAGGRPVVAVLGDGCALFGLQGLWSAARYGVPVTFLVMNNGEYRTLKETLDAWDSRASRAGTYPGLELFDGRGDFTRAAEFFGVPAVRAATLAELTETVAKAATREGPLLVDVPVNGHADRASAGKAGRR</sequence>
<evidence type="ECO:0000256" key="2">
    <source>
        <dbReference type="ARBA" id="ARBA00023052"/>
    </source>
</evidence>
<dbReference type="Pfam" id="PF00205">
    <property type="entry name" value="TPP_enzyme_M"/>
    <property type="match status" value="1"/>
</dbReference>
<keyword evidence="2 3" id="KW-0786">Thiamine pyrophosphate</keyword>
<dbReference type="GO" id="GO:0050660">
    <property type="term" value="F:flavin adenine dinucleotide binding"/>
    <property type="evidence" value="ECO:0007669"/>
    <property type="project" value="TreeGrafter"/>
</dbReference>
<dbReference type="Pfam" id="PF02775">
    <property type="entry name" value="TPP_enzyme_C"/>
    <property type="match status" value="1"/>
</dbReference>
<dbReference type="InterPro" id="IPR011766">
    <property type="entry name" value="TPP_enzyme_TPP-bd"/>
</dbReference>
<gene>
    <name evidence="7" type="primary">ken5</name>
</gene>
<dbReference type="CDD" id="cd07035">
    <property type="entry name" value="TPP_PYR_POX_like"/>
    <property type="match status" value="1"/>
</dbReference>
<dbReference type="SUPFAM" id="SSF52467">
    <property type="entry name" value="DHS-like NAD/FAD-binding domain"/>
    <property type="match status" value="1"/>
</dbReference>
<protein>
    <submittedName>
        <fullName evidence="7">Benzoylformate decarboxylase</fullName>
    </submittedName>
</protein>
<name>C0Z468_STRVN</name>
<dbReference type="CDD" id="cd02002">
    <property type="entry name" value="TPP_BFDC"/>
    <property type="match status" value="1"/>
</dbReference>
<evidence type="ECO:0000259" key="4">
    <source>
        <dbReference type="Pfam" id="PF00205"/>
    </source>
</evidence>
<dbReference type="GO" id="GO:0030976">
    <property type="term" value="F:thiamine pyrophosphate binding"/>
    <property type="evidence" value="ECO:0007669"/>
    <property type="project" value="InterPro"/>
</dbReference>
<feature type="domain" description="Thiamine pyrophosphate enzyme central" evidence="4">
    <location>
        <begin position="188"/>
        <end position="322"/>
    </location>
</feature>
<evidence type="ECO:0000256" key="3">
    <source>
        <dbReference type="RuleBase" id="RU362132"/>
    </source>
</evidence>
<accession>C0Z468</accession>
<proteinExistence type="inferred from homology"/>
<dbReference type="InterPro" id="IPR029035">
    <property type="entry name" value="DHS-like_NAD/FAD-binding_dom"/>
</dbReference>
<reference evidence="7" key="1">
    <citation type="submission" date="2008-05" db="EMBL/GenBank/DDBJ databases">
        <title>A type I/type III polyketide synthase hybrid biosynthetic pathway for the structurally unique ansa compound kendomycin.</title>
        <authorList>
            <person name="Wenzel S.C."/>
            <person name="Bode H.B."/>
            <person name="Kochems I."/>
            <person name="Mueller R."/>
        </authorList>
    </citation>
    <scope>NUCLEOTIDE SEQUENCE</scope>
    <source>
        <strain evidence="7">3844-33C</strain>
    </source>
</reference>